<name>A0AA87SZ95_9LEPT</name>
<accession>A0AA87SZ95</accession>
<organism evidence="1 2">
    <name type="scientific">Leptospira mayottensis 200901122</name>
    <dbReference type="NCBI Taxonomy" id="1193010"/>
    <lineage>
        <taxon>Bacteria</taxon>
        <taxon>Pseudomonadati</taxon>
        <taxon>Spirochaetota</taxon>
        <taxon>Spirochaetia</taxon>
        <taxon>Leptospirales</taxon>
        <taxon>Leptospiraceae</taxon>
        <taxon>Leptospira</taxon>
    </lineage>
</organism>
<dbReference type="EMBL" id="AKWM02000037">
    <property type="protein sequence ID" value="EKS00382.1"/>
    <property type="molecule type" value="Genomic_DNA"/>
</dbReference>
<reference evidence="1 2" key="1">
    <citation type="journal article" date="2014" name="Int. J. Syst. Evol. Microbiol.">
        <title>Leptospira mayottensis sp. nov., a pathogenic species of the genus Leptospira isolated from humans.</title>
        <authorList>
            <person name="Bourhy P."/>
            <person name="Collet L."/>
            <person name="Brisse S."/>
            <person name="Picardeau M."/>
        </authorList>
    </citation>
    <scope>NUCLEOTIDE SEQUENCE [LARGE SCALE GENOMIC DNA]</scope>
    <source>
        <strain evidence="1 2">200901122</strain>
    </source>
</reference>
<dbReference type="AlphaFoldDB" id="A0AA87SZ95"/>
<evidence type="ECO:0000313" key="2">
    <source>
        <dbReference type="Proteomes" id="UP000001343"/>
    </source>
</evidence>
<gene>
    <name evidence="1" type="ORF">LEP1GSC125_2296</name>
</gene>
<comment type="caution">
    <text evidence="1">The sequence shown here is derived from an EMBL/GenBank/DDBJ whole genome shotgun (WGS) entry which is preliminary data.</text>
</comment>
<dbReference type="Proteomes" id="UP000001343">
    <property type="component" value="Unassembled WGS sequence"/>
</dbReference>
<protein>
    <submittedName>
        <fullName evidence="1">Uncharacterized protein</fullName>
    </submittedName>
</protein>
<proteinExistence type="predicted"/>
<sequence length="41" mass="4832">MKVYTMKQNKNQLQRERLTITVFAITALFLVTNCKKEKDGQ</sequence>
<evidence type="ECO:0000313" key="1">
    <source>
        <dbReference type="EMBL" id="EKS00382.1"/>
    </source>
</evidence>